<evidence type="ECO:0000256" key="2">
    <source>
        <dbReference type="SAM" id="SignalP"/>
    </source>
</evidence>
<proteinExistence type="predicted"/>
<dbReference type="InterPro" id="IPR030392">
    <property type="entry name" value="S74_ICA"/>
</dbReference>
<dbReference type="RefSeq" id="WP_077411992.1">
    <property type="nucleotide sequence ID" value="NZ_JBHRTS010000006.1"/>
</dbReference>
<evidence type="ECO:0000256" key="1">
    <source>
        <dbReference type="SAM" id="Coils"/>
    </source>
</evidence>
<keyword evidence="1" id="KW-0175">Coiled coil</keyword>
<dbReference type="Pfam" id="PF13884">
    <property type="entry name" value="Peptidase_S74"/>
    <property type="match status" value="1"/>
</dbReference>
<evidence type="ECO:0000313" key="4">
    <source>
        <dbReference type="EMBL" id="MFC3195039.1"/>
    </source>
</evidence>
<protein>
    <submittedName>
        <fullName evidence="4">Tail fiber domain-containing protein</fullName>
    </submittedName>
</protein>
<accession>A0ABV7JAP4</accession>
<feature type="chain" id="PRO_5045061851" evidence="2">
    <location>
        <begin position="23"/>
        <end position="511"/>
    </location>
</feature>
<feature type="signal peptide" evidence="2">
    <location>
        <begin position="1"/>
        <end position="22"/>
    </location>
</feature>
<keyword evidence="2" id="KW-0732">Signal</keyword>
<evidence type="ECO:0000313" key="5">
    <source>
        <dbReference type="Proteomes" id="UP001595533"/>
    </source>
</evidence>
<feature type="coiled-coil region" evidence="1">
    <location>
        <begin position="473"/>
        <end position="507"/>
    </location>
</feature>
<dbReference type="EMBL" id="JBHRTS010000006">
    <property type="protein sequence ID" value="MFC3195039.1"/>
    <property type="molecule type" value="Genomic_DNA"/>
</dbReference>
<sequence>MKFNIKSLTLAVAMGLSGMAQADTEALLYNNQLEINGLDSQGGYELRLRLPEGTLKTVYLAPTESITFEAADFALSQFADGIYKYELSPLTQKLNKSRDQANSAQAAGDSISGTFTVVNGSTIVDLDEQNTRDQVIADDLIVDGSICVGLDCVNGESFGFDTLRLKENNLRIRFFDTSNSASFPSRDWEITVNDSSNGGANKFSITDIDGSRVPFTIEANARSNALYVDDGGRIGVGTSTPTVEMHIVDGDSPTMRLEQNGSSGWTPQTWDVAGNETNFFIRDATNGSNLPFRIRPSAPSNSVYINTDGRIGFGTPSPSHALHVSASSNITLKLEDSTTGESWKIANKGASLQYGKTGSLTGRFEFFDTGEFEIGDPAARIFDLESTGNLTILGTLSQNSDVNSKENIAQVNTAEVLQKVMDLPISVWNYKFDEDNVKHLGPMAQDFYKLFGLGSREDKIATLDTTGVALASIKALADKLADKESKINDLATENELLKTRLEALEKAILKK</sequence>
<gene>
    <name evidence="4" type="ORF">ACFODZ_12375</name>
</gene>
<evidence type="ECO:0000259" key="3">
    <source>
        <dbReference type="PROSITE" id="PS51688"/>
    </source>
</evidence>
<reference evidence="5" key="1">
    <citation type="journal article" date="2019" name="Int. J. Syst. Evol. Microbiol.">
        <title>The Global Catalogue of Microorganisms (GCM) 10K type strain sequencing project: providing services to taxonomists for standard genome sequencing and annotation.</title>
        <authorList>
            <consortium name="The Broad Institute Genomics Platform"/>
            <consortium name="The Broad Institute Genome Sequencing Center for Infectious Disease"/>
            <person name="Wu L."/>
            <person name="Ma J."/>
        </authorList>
    </citation>
    <scope>NUCLEOTIDE SEQUENCE [LARGE SCALE GENOMIC DNA]</scope>
    <source>
        <strain evidence="5">KCTC 42953</strain>
    </source>
</reference>
<comment type="caution">
    <text evidence="4">The sequence shown here is derived from an EMBL/GenBank/DDBJ whole genome shotgun (WGS) entry which is preliminary data.</text>
</comment>
<organism evidence="4 5">
    <name type="scientific">Marinicella sediminis</name>
    <dbReference type="NCBI Taxonomy" id="1792834"/>
    <lineage>
        <taxon>Bacteria</taxon>
        <taxon>Pseudomonadati</taxon>
        <taxon>Pseudomonadota</taxon>
        <taxon>Gammaproteobacteria</taxon>
        <taxon>Lysobacterales</taxon>
        <taxon>Marinicellaceae</taxon>
        <taxon>Marinicella</taxon>
    </lineage>
</organism>
<name>A0ABV7JAP4_9GAMM</name>
<dbReference type="PROSITE" id="PS51688">
    <property type="entry name" value="ICA"/>
    <property type="match status" value="1"/>
</dbReference>
<keyword evidence="5" id="KW-1185">Reference proteome</keyword>
<feature type="domain" description="Peptidase S74" evidence="3">
    <location>
        <begin position="400"/>
        <end position="508"/>
    </location>
</feature>
<dbReference type="Proteomes" id="UP001595533">
    <property type="component" value="Unassembled WGS sequence"/>
</dbReference>